<dbReference type="PANTHER" id="PTHR47637:SF1">
    <property type="entry name" value="CHAPERONE SURA"/>
    <property type="match status" value="1"/>
</dbReference>
<protein>
    <recommendedName>
        <fullName evidence="7">Chaperone SurA</fullName>
    </recommendedName>
    <alternativeName>
        <fullName evidence="7">Peptidyl-prolyl cis-trans isomerase SurA</fullName>
        <shortName evidence="7">PPIase SurA</shortName>
        <ecNumber evidence="7">5.2.1.8</ecNumber>
    </alternativeName>
    <alternativeName>
        <fullName evidence="7">Rotamase SurA</fullName>
    </alternativeName>
</protein>
<comment type="domain">
    <text evidence="7">The PPIase activity resides only in the second parvulin domain. The N-terminal region and the C-terminal tail are necessary and sufficient for the chaperone activity of SurA. The PPIase activity is dispensable for SurA to function as a chaperone. The N-terminal region and the C-terminal tail are also required for porin recognition.</text>
</comment>
<organism evidence="10 11">
    <name type="scientific">Achromobacter veterisilvae</name>
    <dbReference type="NCBI Taxonomy" id="2069367"/>
    <lineage>
        <taxon>Bacteria</taxon>
        <taxon>Pseudomonadati</taxon>
        <taxon>Pseudomonadota</taxon>
        <taxon>Betaproteobacteria</taxon>
        <taxon>Burkholderiales</taxon>
        <taxon>Alcaligenaceae</taxon>
        <taxon>Achromobacter</taxon>
    </lineage>
</organism>
<dbReference type="SUPFAM" id="SSF109998">
    <property type="entry name" value="Triger factor/SurA peptide-binding domain-like"/>
    <property type="match status" value="1"/>
</dbReference>
<dbReference type="Pfam" id="PF09312">
    <property type="entry name" value="SurA_N"/>
    <property type="match status" value="1"/>
</dbReference>
<feature type="domain" description="PpiC" evidence="9">
    <location>
        <begin position="241"/>
        <end position="342"/>
    </location>
</feature>
<dbReference type="EC" id="5.2.1.8" evidence="7"/>
<dbReference type="GO" id="GO:0003755">
    <property type="term" value="F:peptidyl-prolyl cis-trans isomerase activity"/>
    <property type="evidence" value="ECO:0007669"/>
    <property type="project" value="UniProtKB-EC"/>
</dbReference>
<evidence type="ECO:0000259" key="9">
    <source>
        <dbReference type="PROSITE" id="PS50198"/>
    </source>
</evidence>
<proteinExistence type="inferred from homology"/>
<keyword evidence="3 7" id="KW-0574">Periplasm</keyword>
<evidence type="ECO:0000313" key="11">
    <source>
        <dbReference type="Proteomes" id="UP001456224"/>
    </source>
</evidence>
<dbReference type="Proteomes" id="UP001456224">
    <property type="component" value="Chromosome"/>
</dbReference>
<dbReference type="PANTHER" id="PTHR47637">
    <property type="entry name" value="CHAPERONE SURA"/>
    <property type="match status" value="1"/>
</dbReference>
<keyword evidence="6 7" id="KW-0413">Isomerase</keyword>
<dbReference type="PROSITE" id="PS50198">
    <property type="entry name" value="PPIC_PPIASE_2"/>
    <property type="match status" value="2"/>
</dbReference>
<feature type="region of interest" description="Disordered" evidence="8">
    <location>
        <begin position="33"/>
        <end position="64"/>
    </location>
</feature>
<feature type="signal peptide" evidence="7">
    <location>
        <begin position="1"/>
        <end position="29"/>
    </location>
</feature>
<evidence type="ECO:0000313" key="10">
    <source>
        <dbReference type="EMBL" id="WXR76834.1"/>
    </source>
</evidence>
<dbReference type="EMBL" id="CP148753">
    <property type="protein sequence ID" value="WXR76834.1"/>
    <property type="molecule type" value="Genomic_DNA"/>
</dbReference>
<dbReference type="HAMAP" id="MF_01183">
    <property type="entry name" value="Chaperone_SurA"/>
    <property type="match status" value="1"/>
</dbReference>
<evidence type="ECO:0000256" key="7">
    <source>
        <dbReference type="HAMAP-Rule" id="MF_01183"/>
    </source>
</evidence>
<reference evidence="10 11" key="1">
    <citation type="submission" date="2024-03" db="EMBL/GenBank/DDBJ databases">
        <title>Reference genomes for the five species model microbial community.</title>
        <authorList>
            <person name="Padfield D."/>
        </authorList>
    </citation>
    <scope>NUCLEOTIDE SEQUENCE [LARGE SCALE GENOMIC DNA]</scope>
    <source>
        <strain evidence="10 11">AB1</strain>
    </source>
</reference>
<evidence type="ECO:0000256" key="4">
    <source>
        <dbReference type="ARBA" id="ARBA00023110"/>
    </source>
</evidence>
<dbReference type="InterPro" id="IPR023034">
    <property type="entry name" value="PPIase_SurA"/>
</dbReference>
<dbReference type="RefSeq" id="WP_129239203.1">
    <property type="nucleotide sequence ID" value="NZ_CP148753.1"/>
</dbReference>
<comment type="catalytic activity">
    <reaction evidence="7">
        <text>[protein]-peptidylproline (omega=180) = [protein]-peptidylproline (omega=0)</text>
        <dbReference type="Rhea" id="RHEA:16237"/>
        <dbReference type="Rhea" id="RHEA-COMP:10747"/>
        <dbReference type="Rhea" id="RHEA-COMP:10748"/>
        <dbReference type="ChEBI" id="CHEBI:83833"/>
        <dbReference type="ChEBI" id="CHEBI:83834"/>
        <dbReference type="EC" id="5.2.1.8"/>
    </reaction>
</comment>
<dbReference type="InterPro" id="IPR000297">
    <property type="entry name" value="PPIase_PpiC"/>
</dbReference>
<dbReference type="SUPFAM" id="SSF54534">
    <property type="entry name" value="FKBP-like"/>
    <property type="match status" value="2"/>
</dbReference>
<feature type="region of interest" description="Disordered" evidence="8">
    <location>
        <begin position="344"/>
        <end position="376"/>
    </location>
</feature>
<feature type="compositionally biased region" description="Low complexity" evidence="8">
    <location>
        <begin position="346"/>
        <end position="357"/>
    </location>
</feature>
<keyword evidence="5 7" id="KW-0143">Chaperone</keyword>
<dbReference type="Pfam" id="PF00639">
    <property type="entry name" value="Rotamase"/>
    <property type="match status" value="2"/>
</dbReference>
<sequence precursor="true">MMRRLHSLRRLSGNALLLAVCAGLPAAYAAEQNGKGSNNGAKAASAQNGAKAPSAQKNAAPAPQGEQFVDGIAAVVDKDVITLRELRDASQRIAGELKSRGIQVPDDQTLQHQVLQRLIMERVQRHEADRMGIRVEDAQVDQAIQTIAGRNKISVDQLRQELEKSGTTWDAYRKSLRDEIRTDRLRQRAVDSTIVISDAEVDAFLKDQRRNPAFGAEPAPQPQPQARPEPAPEQAAAPAGPMLYALAQILVRVPEGSSPEQLAALRKKAEGLLAQAKRGDDFASLAAAASDGPEALQGGVMGVRPLDGWPDLFVKAVGGLQKGQVSSLIQSGNGFHIIKVMDRGSAQPAPSRTARAPAPAPAPQPAARPQQAQQGPVEVVQTRARHILIKTSTVMSDDLARQRLEQVRQRLVSGGAKFEDMARQYSQDATAPQGGELGWLNPGETVPPFEAAMNALQPGEISQPVQSPFGWHLIQVEERRQHDASDDVARMKARQVLFERRAQPAFEDWLDQLRAQAYVDNRLEKQQKIQQNNR</sequence>
<comment type="subcellular location">
    <subcellularLocation>
        <location evidence="7">Periplasm</location>
    </subcellularLocation>
    <text evidence="7">Is capable of associating with the outer membrane.</text>
</comment>
<gene>
    <name evidence="7" type="primary">surA</name>
    <name evidence="10" type="ORF">WHX56_09395</name>
</gene>
<evidence type="ECO:0000256" key="1">
    <source>
        <dbReference type="ARBA" id="ARBA00022729"/>
    </source>
</evidence>
<feature type="domain" description="PpiC" evidence="9">
    <location>
        <begin position="379"/>
        <end position="478"/>
    </location>
</feature>
<keyword evidence="11" id="KW-1185">Reference proteome</keyword>
<dbReference type="InterPro" id="IPR027304">
    <property type="entry name" value="Trigger_fact/SurA_dom_sf"/>
</dbReference>
<dbReference type="InterPro" id="IPR046357">
    <property type="entry name" value="PPIase_dom_sf"/>
</dbReference>
<dbReference type="Gene3D" id="1.10.4030.10">
    <property type="entry name" value="Porin chaperone SurA, peptide-binding domain"/>
    <property type="match status" value="1"/>
</dbReference>
<dbReference type="InterPro" id="IPR050280">
    <property type="entry name" value="OMP_Chaperone_SurA"/>
</dbReference>
<evidence type="ECO:0000256" key="8">
    <source>
        <dbReference type="SAM" id="MobiDB-lite"/>
    </source>
</evidence>
<dbReference type="Gene3D" id="3.10.50.40">
    <property type="match status" value="2"/>
</dbReference>
<name>A0ABZ2SBN0_9BURK</name>
<feature type="compositionally biased region" description="Low complexity" evidence="8">
    <location>
        <begin position="33"/>
        <end position="55"/>
    </location>
</feature>
<keyword evidence="2 7" id="KW-0677">Repeat</keyword>
<keyword evidence="4 7" id="KW-0697">Rotamase</keyword>
<accession>A0ABZ2SBN0</accession>
<feature type="region of interest" description="Disordered" evidence="8">
    <location>
        <begin position="212"/>
        <end position="236"/>
    </location>
</feature>
<dbReference type="InterPro" id="IPR015391">
    <property type="entry name" value="SurA_N"/>
</dbReference>
<keyword evidence="1 7" id="KW-0732">Signal</keyword>
<evidence type="ECO:0000256" key="6">
    <source>
        <dbReference type="ARBA" id="ARBA00023235"/>
    </source>
</evidence>
<evidence type="ECO:0000256" key="5">
    <source>
        <dbReference type="ARBA" id="ARBA00023186"/>
    </source>
</evidence>
<feature type="chain" id="PRO_5044906773" description="Chaperone SurA" evidence="7">
    <location>
        <begin position="30"/>
        <end position="534"/>
    </location>
</feature>
<evidence type="ECO:0000256" key="3">
    <source>
        <dbReference type="ARBA" id="ARBA00022764"/>
    </source>
</evidence>
<feature type="compositionally biased region" description="Pro residues" evidence="8">
    <location>
        <begin position="219"/>
        <end position="231"/>
    </location>
</feature>
<comment type="function">
    <text evidence="7">Chaperone involved in the correct folding and assembly of outer membrane proteins. Recognizes specific patterns of aromatic residues and the orientation of their side chains, which are found more frequently in integral outer membrane proteins. May act in both early periplasmic and late outer membrane-associated steps of protein maturation.</text>
</comment>
<evidence type="ECO:0000256" key="2">
    <source>
        <dbReference type="ARBA" id="ARBA00022737"/>
    </source>
</evidence>